<evidence type="ECO:0000256" key="5">
    <source>
        <dbReference type="ARBA" id="ARBA00023204"/>
    </source>
</evidence>
<evidence type="ECO:0000256" key="1">
    <source>
        <dbReference type="ARBA" id="ARBA00000086"/>
    </source>
</evidence>
<dbReference type="GO" id="GO:0043916">
    <property type="term" value="F:DNA-7-methylguanine glycosylase activity"/>
    <property type="evidence" value="ECO:0007669"/>
    <property type="project" value="TreeGrafter"/>
</dbReference>
<dbReference type="FunFam" id="1.10.340.30:FF:000004">
    <property type="entry name" value="DNA-3-methyladenine glycosylase II"/>
    <property type="match status" value="1"/>
</dbReference>
<dbReference type="CDD" id="cd00056">
    <property type="entry name" value="ENDO3c"/>
    <property type="match status" value="1"/>
</dbReference>
<dbReference type="InterPro" id="IPR011257">
    <property type="entry name" value="DNA_glycosylase"/>
</dbReference>
<dbReference type="PATRIC" id="fig|284581.3.peg.4206"/>
<keyword evidence="5" id="KW-0234">DNA repair</keyword>
<dbReference type="InterPro" id="IPR051912">
    <property type="entry name" value="Alkylbase_DNA_Glycosylase/TA"/>
</dbReference>
<dbReference type="GO" id="GO:0006285">
    <property type="term" value="P:base-excision repair, AP site formation"/>
    <property type="evidence" value="ECO:0007669"/>
    <property type="project" value="TreeGrafter"/>
</dbReference>
<dbReference type="PANTHER" id="PTHR43003">
    <property type="entry name" value="DNA-3-METHYLADENINE GLYCOSYLASE"/>
    <property type="match status" value="1"/>
</dbReference>
<dbReference type="GO" id="GO:0006307">
    <property type="term" value="P:DNA alkylation repair"/>
    <property type="evidence" value="ECO:0007669"/>
    <property type="project" value="TreeGrafter"/>
</dbReference>
<dbReference type="GO" id="GO:0008725">
    <property type="term" value="F:DNA-3-methyladenine glycosylase activity"/>
    <property type="evidence" value="ECO:0007669"/>
    <property type="project" value="TreeGrafter"/>
</dbReference>
<dbReference type="SMART" id="SM00478">
    <property type="entry name" value="ENDO3c"/>
    <property type="match status" value="1"/>
</dbReference>
<dbReference type="STRING" id="284581.AMD01_19140"/>
<dbReference type="GO" id="GO:0032131">
    <property type="term" value="F:alkylated DNA binding"/>
    <property type="evidence" value="ECO:0007669"/>
    <property type="project" value="TreeGrafter"/>
</dbReference>
<dbReference type="Gene3D" id="1.10.1670.40">
    <property type="match status" value="1"/>
</dbReference>
<dbReference type="Proteomes" id="UP000037558">
    <property type="component" value="Unassembled WGS sequence"/>
</dbReference>
<reference evidence="8" key="1">
    <citation type="submission" date="2015-08" db="EMBL/GenBank/DDBJ databases">
        <title>Fjat-14210 dsm16467.</title>
        <authorList>
            <person name="Liu B."/>
            <person name="Wang J."/>
            <person name="Zhu Y."/>
            <person name="Liu G."/>
            <person name="Chen Q."/>
            <person name="Chen Z."/>
            <person name="Lan J."/>
            <person name="Che J."/>
            <person name="Ge C."/>
            <person name="Shi H."/>
            <person name="Pan Z."/>
            <person name="Liu X."/>
        </authorList>
    </citation>
    <scope>NUCLEOTIDE SEQUENCE [LARGE SCALE GENOMIC DNA]</scope>
    <source>
        <strain evidence="8">DSM 16467</strain>
    </source>
</reference>
<comment type="caution">
    <text evidence="7">The sequence shown here is derived from an EMBL/GenBank/DDBJ whole genome shotgun (WGS) entry which is preliminary data.</text>
</comment>
<proteinExistence type="inferred from homology"/>
<protein>
    <recommendedName>
        <fullName evidence="3">DNA-3-methyladenine glycosylase II</fullName>
        <ecNumber evidence="3">3.2.2.21</ecNumber>
    </recommendedName>
</protein>
<evidence type="ECO:0000256" key="2">
    <source>
        <dbReference type="ARBA" id="ARBA00010817"/>
    </source>
</evidence>
<organism evidence="7 8">
    <name type="scientific">Priestia koreensis</name>
    <dbReference type="NCBI Taxonomy" id="284581"/>
    <lineage>
        <taxon>Bacteria</taxon>
        <taxon>Bacillati</taxon>
        <taxon>Bacillota</taxon>
        <taxon>Bacilli</taxon>
        <taxon>Bacillales</taxon>
        <taxon>Bacillaceae</taxon>
        <taxon>Priestia</taxon>
    </lineage>
</organism>
<feature type="domain" description="HhH-GPD" evidence="6">
    <location>
        <begin position="128"/>
        <end position="288"/>
    </location>
</feature>
<evidence type="ECO:0000256" key="3">
    <source>
        <dbReference type="ARBA" id="ARBA00012000"/>
    </source>
</evidence>
<dbReference type="Pfam" id="PF00730">
    <property type="entry name" value="HhH-GPD"/>
    <property type="match status" value="1"/>
</dbReference>
<dbReference type="EMBL" id="LILC01000030">
    <property type="protein sequence ID" value="KOO41068.1"/>
    <property type="molecule type" value="Genomic_DNA"/>
</dbReference>
<evidence type="ECO:0000256" key="4">
    <source>
        <dbReference type="ARBA" id="ARBA00022763"/>
    </source>
</evidence>
<evidence type="ECO:0000313" key="7">
    <source>
        <dbReference type="EMBL" id="KOO41068.1"/>
    </source>
</evidence>
<evidence type="ECO:0000259" key="6">
    <source>
        <dbReference type="SMART" id="SM00478"/>
    </source>
</evidence>
<dbReference type="AlphaFoldDB" id="A0A0M0KRP5"/>
<comment type="catalytic activity">
    <reaction evidence="1">
        <text>Hydrolysis of alkylated DNA, releasing 3-methyladenine, 3-methylguanine, 7-methylguanine and 7-methyladenine.</text>
        <dbReference type="EC" id="3.2.2.21"/>
    </reaction>
</comment>
<gene>
    <name evidence="7" type="ORF">AMD01_19140</name>
</gene>
<dbReference type="GO" id="GO:0032993">
    <property type="term" value="C:protein-DNA complex"/>
    <property type="evidence" value="ECO:0007669"/>
    <property type="project" value="TreeGrafter"/>
</dbReference>
<sequence>MLRTKIVVPPPYDFGAVMDRLSLDSLNRVEIEQNTIFVPIVVDGRNISVKIESTGTIDSPAFEVDILDEADEATVLEELKRLFQWNELLPTIHDHFASTNLRSLFQEHRGTPLVLEFDFFRCLLKSIIHQQLSLKVAHRLTDRFVKTYGVEHNGVWFYPSPDRLCSLNYEELKELGLSTRKSEYIIDISKAIVSGELDLSSLRNQSDEEVIQTLVKIRGIGPWTAQNFLMFALGRLNMFPKADIGLQNAIRNLFSLSAKPTLDEMESLSKEWQPYASYASLYLWRSIE</sequence>
<dbReference type="RefSeq" id="WP_053403051.1">
    <property type="nucleotide sequence ID" value="NZ_JAUKEN010000005.1"/>
</dbReference>
<keyword evidence="8" id="KW-1185">Reference proteome</keyword>
<dbReference type="InterPro" id="IPR003265">
    <property type="entry name" value="HhH-GPD_domain"/>
</dbReference>
<dbReference type="Gene3D" id="1.10.340.30">
    <property type="entry name" value="Hypothetical protein, domain 2"/>
    <property type="match status" value="1"/>
</dbReference>
<dbReference type="GO" id="GO:0005737">
    <property type="term" value="C:cytoplasm"/>
    <property type="evidence" value="ECO:0007669"/>
    <property type="project" value="TreeGrafter"/>
</dbReference>
<dbReference type="SUPFAM" id="SSF48150">
    <property type="entry name" value="DNA-glycosylase"/>
    <property type="match status" value="1"/>
</dbReference>
<comment type="similarity">
    <text evidence="2">Belongs to the alkylbase DNA glycosidase AlkA family.</text>
</comment>
<dbReference type="EC" id="3.2.2.21" evidence="3"/>
<evidence type="ECO:0000313" key="8">
    <source>
        <dbReference type="Proteomes" id="UP000037558"/>
    </source>
</evidence>
<dbReference type="OrthoDB" id="9785929at2"/>
<keyword evidence="4" id="KW-0227">DNA damage</keyword>
<name>A0A0M0KRP5_9BACI</name>
<dbReference type="PANTHER" id="PTHR43003:SF5">
    <property type="entry name" value="DNA-3-METHYLADENINE GLYCOSYLASE"/>
    <property type="match status" value="1"/>
</dbReference>
<accession>A0A0M0KRP5</accession>